<dbReference type="NCBIfam" id="TIGR00229">
    <property type="entry name" value="sensory_box"/>
    <property type="match status" value="2"/>
</dbReference>
<dbReference type="SMART" id="SM00091">
    <property type="entry name" value="PAS"/>
    <property type="match status" value="3"/>
</dbReference>
<evidence type="ECO:0000259" key="9">
    <source>
        <dbReference type="PROSITE" id="PS50113"/>
    </source>
</evidence>
<evidence type="ECO:0000259" key="7">
    <source>
        <dbReference type="PROSITE" id="PS50109"/>
    </source>
</evidence>
<keyword evidence="6" id="KW-0175">Coiled coil</keyword>
<dbReference type="CDD" id="cd00082">
    <property type="entry name" value="HisKA"/>
    <property type="match status" value="1"/>
</dbReference>
<dbReference type="InterPro" id="IPR005467">
    <property type="entry name" value="His_kinase_dom"/>
</dbReference>
<dbReference type="OrthoDB" id="9766459at2"/>
<comment type="catalytic activity">
    <reaction evidence="1">
        <text>ATP + protein L-histidine = ADP + protein N-phospho-L-histidine.</text>
        <dbReference type="EC" id="2.7.13.3"/>
    </reaction>
</comment>
<accession>A0A1N7QS58</accession>
<proteinExistence type="predicted"/>
<evidence type="ECO:0000256" key="5">
    <source>
        <dbReference type="ARBA" id="ARBA00022777"/>
    </source>
</evidence>
<dbReference type="EC" id="2.7.13.3" evidence="2"/>
<dbReference type="SUPFAM" id="SSF55785">
    <property type="entry name" value="PYP-like sensor domain (PAS domain)"/>
    <property type="match status" value="3"/>
</dbReference>
<dbReference type="Gene3D" id="3.30.450.20">
    <property type="entry name" value="PAS domain"/>
    <property type="match status" value="3"/>
</dbReference>
<keyword evidence="3" id="KW-0597">Phosphoprotein</keyword>
<dbReference type="InterPro" id="IPR035965">
    <property type="entry name" value="PAS-like_dom_sf"/>
</dbReference>
<feature type="domain" description="PAC" evidence="9">
    <location>
        <begin position="268"/>
        <end position="323"/>
    </location>
</feature>
<dbReference type="SMART" id="SM00086">
    <property type="entry name" value="PAC"/>
    <property type="match status" value="2"/>
</dbReference>
<dbReference type="SUPFAM" id="SSF55874">
    <property type="entry name" value="ATPase domain of HSP90 chaperone/DNA topoisomerase II/histidine kinase"/>
    <property type="match status" value="1"/>
</dbReference>
<evidence type="ECO:0000256" key="6">
    <source>
        <dbReference type="SAM" id="Coils"/>
    </source>
</evidence>
<dbReference type="Proteomes" id="UP000185781">
    <property type="component" value="Unassembled WGS sequence"/>
</dbReference>
<dbReference type="InterPro" id="IPR004358">
    <property type="entry name" value="Sig_transdc_His_kin-like_C"/>
</dbReference>
<dbReference type="FunFam" id="3.30.565.10:FF:000006">
    <property type="entry name" value="Sensor histidine kinase WalK"/>
    <property type="match status" value="1"/>
</dbReference>
<protein>
    <recommendedName>
        <fullName evidence="2">histidine kinase</fullName>
        <ecNumber evidence="2">2.7.13.3</ecNumber>
    </recommendedName>
</protein>
<evidence type="ECO:0000313" key="10">
    <source>
        <dbReference type="EMBL" id="SIT25337.1"/>
    </source>
</evidence>
<dbReference type="SUPFAM" id="SSF47384">
    <property type="entry name" value="Homodimeric domain of signal transducing histidine kinase"/>
    <property type="match status" value="1"/>
</dbReference>
<keyword evidence="4" id="KW-0808">Transferase</keyword>
<organism evidence="10 11">
    <name type="scientific">Chryseobacterium gambrini</name>
    <dbReference type="NCBI Taxonomy" id="373672"/>
    <lineage>
        <taxon>Bacteria</taxon>
        <taxon>Pseudomonadati</taxon>
        <taxon>Bacteroidota</taxon>
        <taxon>Flavobacteriia</taxon>
        <taxon>Flavobacteriales</taxon>
        <taxon>Weeksellaceae</taxon>
        <taxon>Chryseobacterium group</taxon>
        <taxon>Chryseobacterium</taxon>
    </lineage>
</organism>
<dbReference type="Gene3D" id="3.30.565.10">
    <property type="entry name" value="Histidine kinase-like ATPase, C-terminal domain"/>
    <property type="match status" value="1"/>
</dbReference>
<dbReference type="AlphaFoldDB" id="A0A1N7QS58"/>
<dbReference type="STRING" id="373672.SAMN05421785_1165"/>
<evidence type="ECO:0000313" key="11">
    <source>
        <dbReference type="Proteomes" id="UP000185781"/>
    </source>
</evidence>
<dbReference type="InterPro" id="IPR052162">
    <property type="entry name" value="Sensor_kinase/Photoreceptor"/>
</dbReference>
<feature type="domain" description="PAS" evidence="8">
    <location>
        <begin position="324"/>
        <end position="395"/>
    </location>
</feature>
<dbReference type="RefSeq" id="WP_076395852.1">
    <property type="nucleotide sequence ID" value="NZ_FTOV01000016.1"/>
</dbReference>
<dbReference type="InterPro" id="IPR003594">
    <property type="entry name" value="HATPase_dom"/>
</dbReference>
<dbReference type="PANTHER" id="PTHR43304">
    <property type="entry name" value="PHYTOCHROME-LIKE PROTEIN CPH1"/>
    <property type="match status" value="1"/>
</dbReference>
<dbReference type="EMBL" id="FTOV01000016">
    <property type="protein sequence ID" value="SIT25337.1"/>
    <property type="molecule type" value="Genomic_DNA"/>
</dbReference>
<sequence>MNSPQNISPEKLLSVLFYSPNATAVYQGDDIKIISANEAMINFWGKGSSVVGKNILDAVPELKGQPFFDMLQNVWRSGQSFIAKDYPAILNIDGVLQKFYFDFEYKAILDSSGKTEYILHTASEVTERQEALKMVDEKSKSEQKLINDLSALNEEYLATNEDLSSKHEELFSVNNKLLQTRKELLTANHTLAENEKRFKTLVEKAPVAMASLKGENFEIDIVNDMVLNIWNKDRSIVGMPLQEALPELIGQSFIDILTEVHEKGEPYFGKENRVLIEKNGQLEELYLNFAYQPIFNENNKSTSVLVVANDVTELVQSRHSLTEIKNRLEIALDASKLGSTEVDLETGIMQSNDQFKYNFGYMPEEEFNYPDLFEAMLPEYREKVRSLVKEAIKTNGIYKAEYPVKWKDGSIHWIQAHGRPRYNKNGVADRMVGMTSDITEKKLAEQRKDDFLSVASHELKTPLTAVKASIQLLNRIKDRPYSEIHTRLIEQSDKEIEKMHMLIDDLLNMSRLGQDQLMLEYGVFNLHEMLSKSCSHVRFENKYQLILKGDENLMVYADEHRIEQVVVNLVNNAVKYAKDSEEIHISIESLENEIKVSVRDFGNGISESLLPHLFDRYYRVEHMSKSYSGLGLGLYICSEIIKKHSGKIGVDSKLGEGSTFWFTLPDKKVS</sequence>
<dbReference type="InterPro" id="IPR001610">
    <property type="entry name" value="PAC"/>
</dbReference>
<dbReference type="Pfam" id="PF00512">
    <property type="entry name" value="HisKA"/>
    <property type="match status" value="1"/>
</dbReference>
<dbReference type="Pfam" id="PF13426">
    <property type="entry name" value="PAS_9"/>
    <property type="match status" value="1"/>
</dbReference>
<dbReference type="Gene3D" id="1.10.287.130">
    <property type="match status" value="1"/>
</dbReference>
<dbReference type="SMART" id="SM00388">
    <property type="entry name" value="HisKA"/>
    <property type="match status" value="1"/>
</dbReference>
<evidence type="ECO:0000259" key="8">
    <source>
        <dbReference type="PROSITE" id="PS50112"/>
    </source>
</evidence>
<evidence type="ECO:0000256" key="1">
    <source>
        <dbReference type="ARBA" id="ARBA00000085"/>
    </source>
</evidence>
<reference evidence="10 11" key="1">
    <citation type="submission" date="2017-01" db="EMBL/GenBank/DDBJ databases">
        <authorList>
            <person name="Mah S.A."/>
            <person name="Swanson W.J."/>
            <person name="Moy G.W."/>
            <person name="Vacquier V.D."/>
        </authorList>
    </citation>
    <scope>NUCLEOTIDE SEQUENCE [LARGE SCALE GENOMIC DNA]</scope>
    <source>
        <strain evidence="10 11">DSM 18014</strain>
    </source>
</reference>
<evidence type="ECO:0000256" key="3">
    <source>
        <dbReference type="ARBA" id="ARBA00022553"/>
    </source>
</evidence>
<dbReference type="InterPro" id="IPR003661">
    <property type="entry name" value="HisK_dim/P_dom"/>
</dbReference>
<evidence type="ECO:0000256" key="4">
    <source>
        <dbReference type="ARBA" id="ARBA00022679"/>
    </source>
</evidence>
<keyword evidence="5" id="KW-0418">Kinase</keyword>
<dbReference type="InterPro" id="IPR013655">
    <property type="entry name" value="PAS_fold_3"/>
</dbReference>
<dbReference type="Pfam" id="PF02518">
    <property type="entry name" value="HATPase_c"/>
    <property type="match status" value="1"/>
</dbReference>
<dbReference type="InterPro" id="IPR000700">
    <property type="entry name" value="PAS-assoc_C"/>
</dbReference>
<evidence type="ECO:0000256" key="2">
    <source>
        <dbReference type="ARBA" id="ARBA00012438"/>
    </source>
</evidence>
<gene>
    <name evidence="10" type="ORF">SAMN05421785_1165</name>
</gene>
<dbReference type="InterPro" id="IPR036890">
    <property type="entry name" value="HATPase_C_sf"/>
</dbReference>
<dbReference type="GO" id="GO:0000155">
    <property type="term" value="F:phosphorelay sensor kinase activity"/>
    <property type="evidence" value="ECO:0007669"/>
    <property type="project" value="InterPro"/>
</dbReference>
<dbReference type="PROSITE" id="PS50112">
    <property type="entry name" value="PAS"/>
    <property type="match status" value="1"/>
</dbReference>
<dbReference type="PRINTS" id="PR00344">
    <property type="entry name" value="BCTRLSENSOR"/>
</dbReference>
<dbReference type="InterPro" id="IPR000014">
    <property type="entry name" value="PAS"/>
</dbReference>
<dbReference type="PROSITE" id="PS50109">
    <property type="entry name" value="HIS_KIN"/>
    <property type="match status" value="1"/>
</dbReference>
<feature type="domain" description="PAC" evidence="9">
    <location>
        <begin position="398"/>
        <end position="450"/>
    </location>
</feature>
<name>A0A1N7QS58_9FLAO</name>
<feature type="domain" description="Histidine kinase" evidence="7">
    <location>
        <begin position="454"/>
        <end position="668"/>
    </location>
</feature>
<dbReference type="PANTHER" id="PTHR43304:SF1">
    <property type="entry name" value="PAC DOMAIN-CONTAINING PROTEIN"/>
    <property type="match status" value="1"/>
</dbReference>
<dbReference type="CDD" id="cd00130">
    <property type="entry name" value="PAS"/>
    <property type="match status" value="1"/>
</dbReference>
<dbReference type="InterPro" id="IPR036097">
    <property type="entry name" value="HisK_dim/P_sf"/>
</dbReference>
<dbReference type="PROSITE" id="PS50113">
    <property type="entry name" value="PAC"/>
    <property type="match status" value="2"/>
</dbReference>
<feature type="coiled-coil region" evidence="6">
    <location>
        <begin position="135"/>
        <end position="166"/>
    </location>
</feature>
<dbReference type="Pfam" id="PF08447">
    <property type="entry name" value="PAS_3"/>
    <property type="match status" value="1"/>
</dbReference>
<dbReference type="SMART" id="SM00387">
    <property type="entry name" value="HATPase_c"/>
    <property type="match status" value="1"/>
</dbReference>